<dbReference type="InterPro" id="IPR007656">
    <property type="entry name" value="GTD-bd"/>
</dbReference>
<dbReference type="Proteomes" id="UP000326939">
    <property type="component" value="Chromosome 2"/>
</dbReference>
<accession>A0A5N5NL82</accession>
<protein>
    <recommendedName>
        <fullName evidence="8">GTD-binding domain-containing protein</fullName>
    </recommendedName>
</protein>
<keyword evidence="3 7" id="KW-1133">Transmembrane helix</keyword>
<feature type="compositionally biased region" description="Basic and acidic residues" evidence="6">
    <location>
        <begin position="794"/>
        <end position="809"/>
    </location>
</feature>
<evidence type="ECO:0000256" key="3">
    <source>
        <dbReference type="ARBA" id="ARBA00022989"/>
    </source>
</evidence>
<keyword evidence="5" id="KW-0175">Coiled coil</keyword>
<dbReference type="PANTHER" id="PTHR31448">
    <property type="entry name" value="MYOSIN-BINDING PROTEIN 2"/>
    <property type="match status" value="1"/>
</dbReference>
<evidence type="ECO:0000256" key="2">
    <source>
        <dbReference type="ARBA" id="ARBA00022692"/>
    </source>
</evidence>
<evidence type="ECO:0000256" key="7">
    <source>
        <dbReference type="SAM" id="Phobius"/>
    </source>
</evidence>
<feature type="domain" description="GTD-binding" evidence="8">
    <location>
        <begin position="605"/>
        <end position="703"/>
    </location>
</feature>
<feature type="coiled-coil region" evidence="5">
    <location>
        <begin position="871"/>
        <end position="905"/>
    </location>
</feature>
<sequence>MAATGTSFIKVKRNLQRFTAVLQSAACEWFLLFWLLIDAVLSYLLTKFSSYCGLQIPCMFCSRLDHFLGSDKPGFYKNLICSNHRSEISSLISCHIHGKLADGYGMCEECLLSSALKSISSPDMNRQLMGKFGFDICALGFQNSLQNRELVSGSVGTRMCSCCNKPRRSRQTSSRIAQLKSPRSGMTKPNIPLPRHLTHRENIRKKREKFPGPVTSHRLVRCDHNPRSHAGYTELTFTSDSESEFPFFDDDEGSVDDKMKELKEESTVPPKTLTGGVSSEKMMAHHSLRSLASDVDLNLQQAGHENYPSALPELISFDDCPSSRVMEAPPGVSAVRSELKFPFFQNYNLSVPSDLMSSLSTVEGSLEAAERNCKFSISFYLSFLCACGRITVLYATYFHPGMFLAADYSTGIGDKRNISINKNKEIFELTTSIRGGDQVAAEVPSINSCNVDLIDVWTPSANSEEGEEHTFKAEKQTANEHERVDENLELPIKKVFAEVPDLSLNNKINGVEGRGDELEMNGVPDLSLNNKINGVEGRGDELKMNGVPDLSLNNKINGVEGRGDELEMNGALGPNGAQTLQTERAESSGLESLDGSFVSEIEGESIVDRLKRQVEHDKQRISALYEELEEERSASAIATNQAMAMINRLQEEKAALHMEALQYLRMMEEQAEHDLEALEKANDLLAEREKQIQDLEAEIDLLQSNTPEEPMAETIDEKSYDLKGKIMSLENTSFREVLNDSGKPATVKSLLSEYDDEKFLISQRLKGLERKLHQFASHGASQFVSNGDCSEEAHGALHEGESLDYEGSRTNDSTMADNISMQKDSPVSKGSLPAHETSSALSAKDQDVCTESNHPVFNGQEPSEQHNEIDLVALEKEISDLNGRLEALEFDRNFLEHAFNSLQSEKEGLQFVQEIAHHLEKLRKRG</sequence>
<comment type="subcellular location">
    <subcellularLocation>
        <location evidence="1">Membrane</location>
        <topology evidence="1">Single-pass membrane protein</topology>
    </subcellularLocation>
</comment>
<feature type="compositionally biased region" description="Polar residues" evidence="6">
    <location>
        <begin position="810"/>
        <end position="825"/>
    </location>
</feature>
<evidence type="ECO:0000256" key="5">
    <source>
        <dbReference type="SAM" id="Coils"/>
    </source>
</evidence>
<evidence type="ECO:0000256" key="6">
    <source>
        <dbReference type="SAM" id="MobiDB-lite"/>
    </source>
</evidence>
<name>A0A5N5NL82_9ROSI</name>
<dbReference type="GO" id="GO:0080115">
    <property type="term" value="F:myosin XI tail binding"/>
    <property type="evidence" value="ECO:0007669"/>
    <property type="project" value="UniProtKB-ARBA"/>
</dbReference>
<evidence type="ECO:0000256" key="1">
    <source>
        <dbReference type="ARBA" id="ARBA00004167"/>
    </source>
</evidence>
<dbReference type="GO" id="GO:0016020">
    <property type="term" value="C:membrane"/>
    <property type="evidence" value="ECO:0007669"/>
    <property type="project" value="UniProtKB-SubCell"/>
</dbReference>
<feature type="region of interest" description="Disordered" evidence="6">
    <location>
        <begin position="171"/>
        <end position="194"/>
    </location>
</feature>
<feature type="transmembrane region" description="Helical" evidence="7">
    <location>
        <begin position="20"/>
        <end position="45"/>
    </location>
</feature>
<feature type="region of interest" description="Disordered" evidence="6">
    <location>
        <begin position="794"/>
        <end position="846"/>
    </location>
</feature>
<comment type="caution">
    <text evidence="9">The sequence shown here is derived from an EMBL/GenBank/DDBJ whole genome shotgun (WGS) entry which is preliminary data.</text>
</comment>
<dbReference type="EMBL" id="VDCV01000002">
    <property type="protein sequence ID" value="KAB5568294.1"/>
    <property type="molecule type" value="Genomic_DNA"/>
</dbReference>
<dbReference type="Pfam" id="PF04576">
    <property type="entry name" value="Zein-binding"/>
    <property type="match status" value="1"/>
</dbReference>
<evidence type="ECO:0000259" key="8">
    <source>
        <dbReference type="PROSITE" id="PS51775"/>
    </source>
</evidence>
<keyword evidence="10" id="KW-1185">Reference proteome</keyword>
<gene>
    <name evidence="9" type="ORF">DKX38_002087</name>
</gene>
<keyword evidence="2 7" id="KW-0812">Transmembrane</keyword>
<dbReference type="InterPro" id="IPR039306">
    <property type="entry name" value="MYOB"/>
</dbReference>
<evidence type="ECO:0000256" key="4">
    <source>
        <dbReference type="ARBA" id="ARBA00023136"/>
    </source>
</evidence>
<feature type="region of interest" description="Disordered" evidence="6">
    <location>
        <begin position="571"/>
        <end position="590"/>
    </location>
</feature>
<dbReference type="PROSITE" id="PS51775">
    <property type="entry name" value="GTD_BINDING"/>
    <property type="match status" value="1"/>
</dbReference>
<reference evidence="10" key="1">
    <citation type="journal article" date="2019" name="Gigascience">
        <title>De novo genome assembly of the endangered Acer yangbiense, a plant species with extremely small populations endemic to Yunnan Province, China.</title>
        <authorList>
            <person name="Yang J."/>
            <person name="Wariss H.M."/>
            <person name="Tao L."/>
            <person name="Zhang R."/>
            <person name="Yun Q."/>
            <person name="Hollingsworth P."/>
            <person name="Dao Z."/>
            <person name="Luo G."/>
            <person name="Guo H."/>
            <person name="Ma Y."/>
            <person name="Sun W."/>
        </authorList>
    </citation>
    <scope>NUCLEOTIDE SEQUENCE [LARGE SCALE GENOMIC DNA]</scope>
    <source>
        <strain evidence="10">cv. br00</strain>
    </source>
</reference>
<organism evidence="9 10">
    <name type="scientific">Salix brachista</name>
    <dbReference type="NCBI Taxonomy" id="2182728"/>
    <lineage>
        <taxon>Eukaryota</taxon>
        <taxon>Viridiplantae</taxon>
        <taxon>Streptophyta</taxon>
        <taxon>Embryophyta</taxon>
        <taxon>Tracheophyta</taxon>
        <taxon>Spermatophyta</taxon>
        <taxon>Magnoliopsida</taxon>
        <taxon>eudicotyledons</taxon>
        <taxon>Gunneridae</taxon>
        <taxon>Pentapetalae</taxon>
        <taxon>rosids</taxon>
        <taxon>fabids</taxon>
        <taxon>Malpighiales</taxon>
        <taxon>Salicaceae</taxon>
        <taxon>Saliceae</taxon>
        <taxon>Salix</taxon>
    </lineage>
</organism>
<evidence type="ECO:0000313" key="9">
    <source>
        <dbReference type="EMBL" id="KAB5568294.1"/>
    </source>
</evidence>
<proteinExistence type="predicted"/>
<dbReference type="AlphaFoldDB" id="A0A5N5NL82"/>
<keyword evidence="4 7" id="KW-0472">Membrane</keyword>
<evidence type="ECO:0000313" key="10">
    <source>
        <dbReference type="Proteomes" id="UP000326939"/>
    </source>
</evidence>
<dbReference type="PANTHER" id="PTHR31448:SF39">
    <property type="entry name" value="MYOSIN-BINDING PROTEIN 4-RELATED"/>
    <property type="match status" value="1"/>
</dbReference>
<feature type="coiled-coil region" evidence="5">
    <location>
        <begin position="661"/>
        <end position="705"/>
    </location>
</feature>